<evidence type="ECO:0000313" key="2">
    <source>
        <dbReference type="EMBL" id="MBP1851201.1"/>
    </source>
</evidence>
<evidence type="ECO:0008006" key="4">
    <source>
        <dbReference type="Google" id="ProtNLM"/>
    </source>
</evidence>
<reference evidence="2 3" key="1">
    <citation type="submission" date="2021-03" db="EMBL/GenBank/DDBJ databases">
        <title>Genomic Encyclopedia of Type Strains, Phase IV (KMG-IV): sequencing the most valuable type-strain genomes for metagenomic binning, comparative biology and taxonomic classification.</title>
        <authorList>
            <person name="Goeker M."/>
        </authorList>
    </citation>
    <scope>NUCLEOTIDE SEQUENCE [LARGE SCALE GENOMIC DNA]</scope>
    <source>
        <strain evidence="2 3">DSM 21600</strain>
    </source>
</reference>
<keyword evidence="3" id="KW-1185">Reference proteome</keyword>
<gene>
    <name evidence="2" type="ORF">J2Z17_002644</name>
</gene>
<organism evidence="2 3">
    <name type="scientific">Rhizobium halophytocola</name>
    <dbReference type="NCBI Taxonomy" id="735519"/>
    <lineage>
        <taxon>Bacteria</taxon>
        <taxon>Pseudomonadati</taxon>
        <taxon>Pseudomonadota</taxon>
        <taxon>Alphaproteobacteria</taxon>
        <taxon>Hyphomicrobiales</taxon>
        <taxon>Rhizobiaceae</taxon>
        <taxon>Rhizobium/Agrobacterium group</taxon>
        <taxon>Rhizobium</taxon>
    </lineage>
</organism>
<evidence type="ECO:0000313" key="3">
    <source>
        <dbReference type="Proteomes" id="UP000759443"/>
    </source>
</evidence>
<proteinExistence type="predicted"/>
<comment type="caution">
    <text evidence="2">The sequence shown here is derived from an EMBL/GenBank/DDBJ whole genome shotgun (WGS) entry which is preliminary data.</text>
</comment>
<name>A0ABS4DZS7_9HYPH</name>
<sequence>MTLPGEGRAGGRINEGVCMVSLRTYRRLALAGSASLILSGCSSDGLAPPQPVGQVSAKHIHIRSTRMADADRQLIGRVDGRQTAYAAPSPGEHAESMDFLNTPNLAGYDSPRRQKRLPKIDEEAPDMQTETMEPQPEPQQASAAPPGQYVIPPGGVNIDAALGIGQPAAPVNPVRSASSAMTAPPASAPQISRVAPATMAIPEGESAQPVVGGIGTDNPALLRPEAGFDMPDPMVTGTNPRPARR</sequence>
<feature type="region of interest" description="Disordered" evidence="1">
    <location>
        <begin position="84"/>
        <end position="145"/>
    </location>
</feature>
<dbReference type="EMBL" id="JAGGJU010000006">
    <property type="protein sequence ID" value="MBP1851201.1"/>
    <property type="molecule type" value="Genomic_DNA"/>
</dbReference>
<dbReference type="Proteomes" id="UP000759443">
    <property type="component" value="Unassembled WGS sequence"/>
</dbReference>
<protein>
    <recommendedName>
        <fullName evidence="4">Lipoprotein</fullName>
    </recommendedName>
</protein>
<dbReference type="RefSeq" id="WP_209945658.1">
    <property type="nucleotide sequence ID" value="NZ_JAGGJU010000006.1"/>
</dbReference>
<evidence type="ECO:0000256" key="1">
    <source>
        <dbReference type="SAM" id="MobiDB-lite"/>
    </source>
</evidence>
<feature type="region of interest" description="Disordered" evidence="1">
    <location>
        <begin position="204"/>
        <end position="245"/>
    </location>
</feature>
<accession>A0ABS4DZS7</accession>